<protein>
    <submittedName>
        <fullName evidence="2">Uncharacterized protein</fullName>
    </submittedName>
</protein>
<evidence type="ECO:0000313" key="2">
    <source>
        <dbReference type="EMBL" id="GFD01943.1"/>
    </source>
</evidence>
<feature type="compositionally biased region" description="Acidic residues" evidence="1">
    <location>
        <begin position="17"/>
        <end position="36"/>
    </location>
</feature>
<accession>A0A699SXF7</accession>
<feature type="non-terminal residue" evidence="2">
    <location>
        <position position="1"/>
    </location>
</feature>
<evidence type="ECO:0000256" key="1">
    <source>
        <dbReference type="SAM" id="MobiDB-lite"/>
    </source>
</evidence>
<proteinExistence type="predicted"/>
<name>A0A699SXF7_TANCI</name>
<sequence length="47" mass="5227">ILILLGGGKRSARAGDNDLDEELDRSSEEESDEVFDESSKVKRSDEE</sequence>
<gene>
    <name evidence="2" type="ORF">Tci_873912</name>
</gene>
<dbReference type="AlphaFoldDB" id="A0A699SXF7"/>
<dbReference type="EMBL" id="BKCJ011194729">
    <property type="protein sequence ID" value="GFD01943.1"/>
    <property type="molecule type" value="Genomic_DNA"/>
</dbReference>
<reference evidence="2" key="1">
    <citation type="journal article" date="2019" name="Sci. Rep.">
        <title>Draft genome of Tanacetum cinerariifolium, the natural source of mosquito coil.</title>
        <authorList>
            <person name="Yamashiro T."/>
            <person name="Shiraishi A."/>
            <person name="Satake H."/>
            <person name="Nakayama K."/>
        </authorList>
    </citation>
    <scope>NUCLEOTIDE SEQUENCE</scope>
</reference>
<organism evidence="2">
    <name type="scientific">Tanacetum cinerariifolium</name>
    <name type="common">Dalmatian daisy</name>
    <name type="synonym">Chrysanthemum cinerariifolium</name>
    <dbReference type="NCBI Taxonomy" id="118510"/>
    <lineage>
        <taxon>Eukaryota</taxon>
        <taxon>Viridiplantae</taxon>
        <taxon>Streptophyta</taxon>
        <taxon>Embryophyta</taxon>
        <taxon>Tracheophyta</taxon>
        <taxon>Spermatophyta</taxon>
        <taxon>Magnoliopsida</taxon>
        <taxon>eudicotyledons</taxon>
        <taxon>Gunneridae</taxon>
        <taxon>Pentapetalae</taxon>
        <taxon>asterids</taxon>
        <taxon>campanulids</taxon>
        <taxon>Asterales</taxon>
        <taxon>Asteraceae</taxon>
        <taxon>Asteroideae</taxon>
        <taxon>Anthemideae</taxon>
        <taxon>Anthemidinae</taxon>
        <taxon>Tanacetum</taxon>
    </lineage>
</organism>
<feature type="compositionally biased region" description="Basic and acidic residues" evidence="1">
    <location>
        <begin position="37"/>
        <end position="47"/>
    </location>
</feature>
<feature type="region of interest" description="Disordered" evidence="1">
    <location>
        <begin position="1"/>
        <end position="47"/>
    </location>
</feature>
<comment type="caution">
    <text evidence="2">The sequence shown here is derived from an EMBL/GenBank/DDBJ whole genome shotgun (WGS) entry which is preliminary data.</text>
</comment>